<keyword evidence="3 11" id="KW-0028">Amino-acid biosynthesis</keyword>
<dbReference type="HAMAP" id="MF_01576">
    <property type="entry name" value="THF_DHG_CYH"/>
    <property type="match status" value="1"/>
</dbReference>
<organism evidence="14 15">
    <name type="scientific">Acetobacter thailandicus</name>
    <dbReference type="NCBI Taxonomy" id="1502842"/>
    <lineage>
        <taxon>Bacteria</taxon>
        <taxon>Pseudomonadati</taxon>
        <taxon>Pseudomonadota</taxon>
        <taxon>Alphaproteobacteria</taxon>
        <taxon>Acetobacterales</taxon>
        <taxon>Acetobacteraceae</taxon>
        <taxon>Acetobacter</taxon>
    </lineage>
</organism>
<dbReference type="PROSITE" id="PS00766">
    <property type="entry name" value="THF_DHG_CYH_1"/>
    <property type="match status" value="1"/>
</dbReference>
<feature type="domain" description="Tetrahydrofolate dehydrogenase/cyclohydrolase NAD(P)-binding" evidence="13">
    <location>
        <begin position="146"/>
        <end position="289"/>
    </location>
</feature>
<evidence type="ECO:0000256" key="9">
    <source>
        <dbReference type="ARBA" id="ARBA00023167"/>
    </source>
</evidence>
<evidence type="ECO:0000256" key="4">
    <source>
        <dbReference type="ARBA" id="ARBA00022755"/>
    </source>
</evidence>
<keyword evidence="4 11" id="KW-0658">Purine biosynthesis</keyword>
<comment type="catalytic activity">
    <reaction evidence="11">
        <text>(6R)-5,10-methenyltetrahydrofolate + H2O = (6R)-10-formyltetrahydrofolate + H(+)</text>
        <dbReference type="Rhea" id="RHEA:23700"/>
        <dbReference type="ChEBI" id="CHEBI:15377"/>
        <dbReference type="ChEBI" id="CHEBI:15378"/>
        <dbReference type="ChEBI" id="CHEBI:57455"/>
        <dbReference type="ChEBI" id="CHEBI:195366"/>
        <dbReference type="EC" id="3.5.4.9"/>
    </reaction>
</comment>
<evidence type="ECO:0000313" key="15">
    <source>
        <dbReference type="Proteomes" id="UP001301152"/>
    </source>
</evidence>
<dbReference type="RefSeq" id="WP_198911774.1">
    <property type="nucleotide sequence ID" value="NZ_JAERKY010000002.1"/>
</dbReference>
<dbReference type="InterPro" id="IPR000672">
    <property type="entry name" value="THF_DH/CycHdrlase"/>
</dbReference>
<dbReference type="GO" id="GO:0004488">
    <property type="term" value="F:methylenetetrahydrofolate dehydrogenase (NADP+) activity"/>
    <property type="evidence" value="ECO:0007669"/>
    <property type="project" value="UniProtKB-EC"/>
</dbReference>
<dbReference type="Gene3D" id="3.40.50.720">
    <property type="entry name" value="NAD(P)-binding Rossmann-like Domain"/>
    <property type="match status" value="1"/>
</dbReference>
<protein>
    <recommendedName>
        <fullName evidence="11">Bifunctional protein FolD</fullName>
    </recommendedName>
    <domain>
        <recommendedName>
            <fullName evidence="11">Methylenetetrahydrofolate dehydrogenase</fullName>
            <ecNumber evidence="11">1.5.1.5</ecNumber>
        </recommendedName>
    </domain>
    <domain>
        <recommendedName>
            <fullName evidence="11">Methenyltetrahydrofolate cyclohydrolase</fullName>
            <ecNumber evidence="11">3.5.4.9</ecNumber>
        </recommendedName>
    </domain>
</protein>
<proteinExistence type="inferred from homology"/>
<evidence type="ECO:0000256" key="1">
    <source>
        <dbReference type="ARBA" id="ARBA00004777"/>
    </source>
</evidence>
<dbReference type="GO" id="GO:0004477">
    <property type="term" value="F:methenyltetrahydrofolate cyclohydrolase activity"/>
    <property type="evidence" value="ECO:0007669"/>
    <property type="project" value="UniProtKB-EC"/>
</dbReference>
<keyword evidence="2 11" id="KW-0554">One-carbon metabolism</keyword>
<evidence type="ECO:0000256" key="3">
    <source>
        <dbReference type="ARBA" id="ARBA00022605"/>
    </source>
</evidence>
<accession>A0ABT3QC20</accession>
<keyword evidence="10 11" id="KW-0511">Multifunctional enzyme</keyword>
<dbReference type="Pfam" id="PF00763">
    <property type="entry name" value="THF_DHG_CYH"/>
    <property type="match status" value="1"/>
</dbReference>
<dbReference type="Pfam" id="PF02882">
    <property type="entry name" value="THF_DHG_CYH_C"/>
    <property type="match status" value="1"/>
</dbReference>
<comment type="subunit">
    <text evidence="11">Homodimer.</text>
</comment>
<keyword evidence="5 11" id="KW-0378">Hydrolase</keyword>
<dbReference type="InterPro" id="IPR020631">
    <property type="entry name" value="THF_DH/CycHdrlase_NAD-bd_dom"/>
</dbReference>
<comment type="catalytic activity">
    <reaction evidence="11">
        <text>(6R)-5,10-methylene-5,6,7,8-tetrahydrofolate + NADP(+) = (6R)-5,10-methenyltetrahydrofolate + NADPH</text>
        <dbReference type="Rhea" id="RHEA:22812"/>
        <dbReference type="ChEBI" id="CHEBI:15636"/>
        <dbReference type="ChEBI" id="CHEBI:57455"/>
        <dbReference type="ChEBI" id="CHEBI:57783"/>
        <dbReference type="ChEBI" id="CHEBI:58349"/>
        <dbReference type="EC" id="1.5.1.5"/>
    </reaction>
</comment>
<keyword evidence="6 11" id="KW-0521">NADP</keyword>
<evidence type="ECO:0000313" key="14">
    <source>
        <dbReference type="EMBL" id="MCX2562833.1"/>
    </source>
</evidence>
<comment type="pathway">
    <text evidence="1 11">One-carbon metabolism; tetrahydrofolate interconversion.</text>
</comment>
<dbReference type="CDD" id="cd01080">
    <property type="entry name" value="NAD_bind_m-THF_DH_Cyclohyd"/>
    <property type="match status" value="1"/>
</dbReference>
<dbReference type="EMBL" id="JAPIUZ010000001">
    <property type="protein sequence ID" value="MCX2562833.1"/>
    <property type="molecule type" value="Genomic_DNA"/>
</dbReference>
<dbReference type="EC" id="1.5.1.5" evidence="11"/>
<evidence type="ECO:0000256" key="2">
    <source>
        <dbReference type="ARBA" id="ARBA00022563"/>
    </source>
</evidence>
<dbReference type="InterPro" id="IPR036291">
    <property type="entry name" value="NAD(P)-bd_dom_sf"/>
</dbReference>
<comment type="function">
    <text evidence="11">Catalyzes the oxidation of 5,10-methylenetetrahydrofolate to 5,10-methenyltetrahydrofolate and then the hydrolysis of 5,10-methenyltetrahydrofolate to 10-formyltetrahydrofolate.</text>
</comment>
<dbReference type="Gene3D" id="3.40.50.10860">
    <property type="entry name" value="Leucine Dehydrogenase, chain A, domain 1"/>
    <property type="match status" value="1"/>
</dbReference>
<dbReference type="EC" id="3.5.4.9" evidence="11"/>
<evidence type="ECO:0000259" key="12">
    <source>
        <dbReference type="Pfam" id="PF00763"/>
    </source>
</evidence>
<dbReference type="PANTHER" id="PTHR48099">
    <property type="entry name" value="C-1-TETRAHYDROFOLATE SYNTHASE, CYTOPLASMIC-RELATED"/>
    <property type="match status" value="1"/>
</dbReference>
<keyword evidence="8 11" id="KW-0368">Histidine biosynthesis</keyword>
<evidence type="ECO:0000256" key="6">
    <source>
        <dbReference type="ARBA" id="ARBA00022857"/>
    </source>
</evidence>
<feature type="binding site" evidence="11">
    <location>
        <position position="238"/>
    </location>
    <ligand>
        <name>NADP(+)</name>
        <dbReference type="ChEBI" id="CHEBI:58349"/>
    </ligand>
</feature>
<evidence type="ECO:0000256" key="11">
    <source>
        <dbReference type="HAMAP-Rule" id="MF_01576"/>
    </source>
</evidence>
<evidence type="ECO:0000256" key="7">
    <source>
        <dbReference type="ARBA" id="ARBA00023002"/>
    </source>
</evidence>
<dbReference type="PROSITE" id="PS00767">
    <property type="entry name" value="THF_DHG_CYH_2"/>
    <property type="match status" value="1"/>
</dbReference>
<dbReference type="PANTHER" id="PTHR48099:SF5">
    <property type="entry name" value="C-1-TETRAHYDROFOLATE SYNTHASE, CYTOPLASMIC"/>
    <property type="match status" value="1"/>
</dbReference>
<evidence type="ECO:0000259" key="13">
    <source>
        <dbReference type="Pfam" id="PF02882"/>
    </source>
</evidence>
<dbReference type="InterPro" id="IPR020867">
    <property type="entry name" value="THF_DH/CycHdrlase_CS"/>
</dbReference>
<dbReference type="InterPro" id="IPR020630">
    <property type="entry name" value="THF_DH/CycHdrlase_cat_dom"/>
</dbReference>
<comment type="similarity">
    <text evidence="11">Belongs to the tetrahydrofolate dehydrogenase/cyclohydrolase family.</text>
</comment>
<dbReference type="PRINTS" id="PR00085">
    <property type="entry name" value="THFDHDRGNASE"/>
</dbReference>
<feature type="domain" description="Tetrahydrofolate dehydrogenase/cyclohydrolase catalytic" evidence="12">
    <location>
        <begin position="12"/>
        <end position="126"/>
    </location>
</feature>
<evidence type="ECO:0000256" key="10">
    <source>
        <dbReference type="ARBA" id="ARBA00023268"/>
    </source>
</evidence>
<dbReference type="SUPFAM" id="SSF53223">
    <property type="entry name" value="Aminoacid dehydrogenase-like, N-terminal domain"/>
    <property type="match status" value="1"/>
</dbReference>
<dbReference type="SUPFAM" id="SSF51735">
    <property type="entry name" value="NAD(P)-binding Rossmann-fold domains"/>
    <property type="match status" value="1"/>
</dbReference>
<gene>
    <name evidence="11 14" type="primary">folD</name>
    <name evidence="14" type="ORF">OQ497_02455</name>
</gene>
<keyword evidence="9 11" id="KW-0486">Methionine biosynthesis</keyword>
<keyword evidence="7 11" id="KW-0560">Oxidoreductase</keyword>
<dbReference type="NCBIfam" id="NF010785">
    <property type="entry name" value="PRK14188.1"/>
    <property type="match status" value="1"/>
</dbReference>
<reference evidence="14 15" key="1">
    <citation type="submission" date="2022-11" db="EMBL/GenBank/DDBJ databases">
        <title>Genome sequencing of Acetobacter type strain.</title>
        <authorList>
            <person name="Heo J."/>
            <person name="Lee D."/>
            <person name="Han B.-H."/>
            <person name="Hong S.-B."/>
            <person name="Kwon S.-W."/>
        </authorList>
    </citation>
    <scope>NUCLEOTIDE SEQUENCE [LARGE SCALE GENOMIC DNA]</scope>
    <source>
        <strain evidence="14 15">KACC 21253</strain>
    </source>
</reference>
<dbReference type="InterPro" id="IPR046346">
    <property type="entry name" value="Aminoacid_DH-like_N_sf"/>
</dbReference>
<feature type="binding site" evidence="11">
    <location>
        <begin position="172"/>
        <end position="174"/>
    </location>
    <ligand>
        <name>NADP(+)</name>
        <dbReference type="ChEBI" id="CHEBI:58349"/>
    </ligand>
</feature>
<name>A0ABT3QC20_9PROT</name>
<comment type="caution">
    <text evidence="14">The sequence shown here is derived from an EMBL/GenBank/DDBJ whole genome shotgun (WGS) entry which is preliminary data.</text>
</comment>
<comment type="caution">
    <text evidence="11">Lacks conserved residue(s) required for the propagation of feature annotation.</text>
</comment>
<dbReference type="Proteomes" id="UP001301152">
    <property type="component" value="Unassembled WGS sequence"/>
</dbReference>
<keyword evidence="15" id="KW-1185">Reference proteome</keyword>
<evidence type="ECO:0000256" key="5">
    <source>
        <dbReference type="ARBA" id="ARBA00022801"/>
    </source>
</evidence>
<sequence length="298" mass="31048">MNMITPLAPTIIDGKAEAAALTQQVAAETLALRSQGVIPGLAVVLVGSDPASAIYVRSKVRKTEAAGMKSFSHTLPAETSEEELLTLIRQLNADPEVHGILVQLPLPAHINRDAVLDTISPDKDVDGFHTVNAGKLAVGRTNGLIPCTPAGCLILLKRVISSFAGLHAVIIGCSNIVGRPMGRLLLNEGCTVVMTHLKTRDVAAEARRADILVVAAGHAHLVRKDWVKPGAVVIDVGINRIDTPDGPKITGDVAFDEVAGHAAAITPVPGGVGPMTIACLLKNTLQAARALTDKEASS</sequence>
<evidence type="ECO:0000256" key="8">
    <source>
        <dbReference type="ARBA" id="ARBA00023102"/>
    </source>
</evidence>